<accession>A0ABN8CT39</accession>
<dbReference type="EMBL" id="CAKLCB010000112">
    <property type="protein sequence ID" value="CAH0515436.1"/>
    <property type="molecule type" value="Genomic_DNA"/>
</dbReference>
<reference evidence="2 3" key="1">
    <citation type="submission" date="2021-11" db="EMBL/GenBank/DDBJ databases">
        <authorList>
            <person name="Islam A."/>
            <person name="Islam S."/>
            <person name="Flora M.S."/>
            <person name="Rahman M."/>
            <person name="Ziaur R.M."/>
            <person name="Epstein J.H."/>
            <person name="Hassan M."/>
            <person name="Klassen M."/>
            <person name="Woodard K."/>
            <person name="Webb A."/>
            <person name="Webby R.J."/>
            <person name="El Zowalaty M.E."/>
        </authorList>
    </citation>
    <scope>NUCLEOTIDE SEQUENCE [LARGE SCALE GENOMIC DNA]</scope>
    <source>
        <strain evidence="2">Pbs1</strain>
    </source>
</reference>
<keyword evidence="1" id="KW-0472">Membrane</keyword>
<evidence type="ECO:0000313" key="3">
    <source>
        <dbReference type="Proteomes" id="UP001158986"/>
    </source>
</evidence>
<proteinExistence type="predicted"/>
<keyword evidence="1" id="KW-0812">Transmembrane</keyword>
<sequence length="116" mass="12732">MPLVDGNPTIAHGSSALLPVWPKSASLAAMSSAVVSFFFFASASYCSVLEYVTSCISSYLLSPCRFRSSEGDISQRELIMACHNNHKRFVSSVGYDSGQRTGRCYNLNQYGIYKEP</sequence>
<name>A0ABN8CT39_9STRA</name>
<evidence type="ECO:0008006" key="4">
    <source>
        <dbReference type="Google" id="ProtNLM"/>
    </source>
</evidence>
<gene>
    <name evidence="2" type="ORF">PBS001_LOCUS2146</name>
</gene>
<evidence type="ECO:0000313" key="2">
    <source>
        <dbReference type="EMBL" id="CAH0515436.1"/>
    </source>
</evidence>
<protein>
    <recommendedName>
        <fullName evidence="4">SCP domain-containing protein</fullName>
    </recommendedName>
</protein>
<keyword evidence="1" id="KW-1133">Transmembrane helix</keyword>
<comment type="caution">
    <text evidence="2">The sequence shown here is derived from an EMBL/GenBank/DDBJ whole genome shotgun (WGS) entry which is preliminary data.</text>
</comment>
<organism evidence="2 3">
    <name type="scientific">Peronospora belbahrii</name>
    <dbReference type="NCBI Taxonomy" id="622444"/>
    <lineage>
        <taxon>Eukaryota</taxon>
        <taxon>Sar</taxon>
        <taxon>Stramenopiles</taxon>
        <taxon>Oomycota</taxon>
        <taxon>Peronosporomycetes</taxon>
        <taxon>Peronosporales</taxon>
        <taxon>Peronosporaceae</taxon>
        <taxon>Peronospora</taxon>
    </lineage>
</organism>
<evidence type="ECO:0000256" key="1">
    <source>
        <dbReference type="SAM" id="Phobius"/>
    </source>
</evidence>
<dbReference type="Proteomes" id="UP001158986">
    <property type="component" value="Unassembled WGS sequence"/>
</dbReference>
<feature type="transmembrane region" description="Helical" evidence="1">
    <location>
        <begin position="27"/>
        <end position="52"/>
    </location>
</feature>
<keyword evidence="3" id="KW-1185">Reference proteome</keyword>